<dbReference type="SUPFAM" id="SSF51395">
    <property type="entry name" value="FMN-linked oxidoreductases"/>
    <property type="match status" value="1"/>
</dbReference>
<dbReference type="Proteomes" id="UP000741013">
    <property type="component" value="Unassembled WGS sequence"/>
</dbReference>
<keyword evidence="3" id="KW-1185">Reference proteome</keyword>
<name>A0ABS4PH87_9PSEU</name>
<organism evidence="2 3">
    <name type="scientific">Amycolatopsis magusensis</name>
    <dbReference type="NCBI Taxonomy" id="882444"/>
    <lineage>
        <taxon>Bacteria</taxon>
        <taxon>Bacillati</taxon>
        <taxon>Actinomycetota</taxon>
        <taxon>Actinomycetes</taxon>
        <taxon>Pseudonocardiales</taxon>
        <taxon>Pseudonocardiaceae</taxon>
        <taxon>Amycolatopsis</taxon>
    </lineage>
</organism>
<dbReference type="InterPro" id="IPR045247">
    <property type="entry name" value="Oye-like"/>
</dbReference>
<feature type="domain" description="NADH:flavin oxidoreductase/NADH oxidase N-terminal" evidence="1">
    <location>
        <begin position="8"/>
        <end position="327"/>
    </location>
</feature>
<dbReference type="Pfam" id="PF00724">
    <property type="entry name" value="Oxidored_FMN"/>
    <property type="match status" value="1"/>
</dbReference>
<keyword evidence="2" id="KW-0560">Oxidoreductase</keyword>
<dbReference type="GO" id="GO:0016491">
    <property type="term" value="F:oxidoreductase activity"/>
    <property type="evidence" value="ECO:0007669"/>
    <property type="project" value="UniProtKB-KW"/>
</dbReference>
<accession>A0ABS4PH87</accession>
<protein>
    <submittedName>
        <fullName evidence="2">N-ethylmaleimide reductase</fullName>
        <ecNumber evidence="2">1.-.-.-</ecNumber>
    </submittedName>
</protein>
<dbReference type="EC" id="1.-.-.-" evidence="2"/>
<dbReference type="PANTHER" id="PTHR22893">
    <property type="entry name" value="NADH OXIDOREDUCTASE-RELATED"/>
    <property type="match status" value="1"/>
</dbReference>
<dbReference type="InterPro" id="IPR001155">
    <property type="entry name" value="OxRdtase_FMN_N"/>
</dbReference>
<reference evidence="2 3" key="1">
    <citation type="submission" date="2021-03" db="EMBL/GenBank/DDBJ databases">
        <title>Sequencing the genomes of 1000 actinobacteria strains.</title>
        <authorList>
            <person name="Klenk H.-P."/>
        </authorList>
    </citation>
    <scope>NUCLEOTIDE SEQUENCE [LARGE SCALE GENOMIC DNA]</scope>
    <source>
        <strain evidence="2 3">DSM 45510</strain>
    </source>
</reference>
<dbReference type="EMBL" id="JAGGMS010000001">
    <property type="protein sequence ID" value="MBP2178786.1"/>
    <property type="molecule type" value="Genomic_DNA"/>
</dbReference>
<evidence type="ECO:0000313" key="2">
    <source>
        <dbReference type="EMBL" id="MBP2178786.1"/>
    </source>
</evidence>
<dbReference type="CDD" id="cd02933">
    <property type="entry name" value="OYE_like_FMN"/>
    <property type="match status" value="1"/>
</dbReference>
<dbReference type="PANTHER" id="PTHR22893:SF91">
    <property type="entry name" value="NADPH DEHYDROGENASE 2-RELATED"/>
    <property type="match status" value="1"/>
</dbReference>
<dbReference type="Gene3D" id="3.20.20.70">
    <property type="entry name" value="Aldolase class I"/>
    <property type="match status" value="1"/>
</dbReference>
<dbReference type="InterPro" id="IPR013785">
    <property type="entry name" value="Aldolase_TIM"/>
</dbReference>
<gene>
    <name evidence="2" type="ORF">JOM49_000312</name>
</gene>
<dbReference type="RefSeq" id="WP_209662426.1">
    <property type="nucleotide sequence ID" value="NZ_JAGGMS010000001.1"/>
</dbReference>
<comment type="caution">
    <text evidence="2">The sequence shown here is derived from an EMBL/GenBank/DDBJ whole genome shotgun (WGS) entry which is preliminary data.</text>
</comment>
<proteinExistence type="predicted"/>
<evidence type="ECO:0000313" key="3">
    <source>
        <dbReference type="Proteomes" id="UP000741013"/>
    </source>
</evidence>
<sequence length="361" mass="38778">MPTASPLLRPYRDGALVLPNRVAMAPMTRGRADDTTGVPHPLTSLYYAQRASAGLIVTEGIWPVRVGKSGPGIPGLATAEQVEGWRAVATAVHAAGGRVFAQLWHAGRVSHPSVVGEPTVAASAVRARGRIYIEGGWAETTTPRELTTEELPRLAEDYATAARNAIEAGFDGVEIHGANGYLLHGFLADNTNLRTDRYADRIRFPLEVTEAVVAAVGADRVGYRISPGNPENDLVEANWPVVYRDLLHEFTRLGLAYVHLVATEDRVFPELRPHWPGPLIGNVHQGPPSSQAAGERLLEDGLVDVVAFGRLFIGNPDLPSRFATGAPLVHVSEKHHYGSALEGYVDFPAVTTTRSPSPVPA</sequence>
<evidence type="ECO:0000259" key="1">
    <source>
        <dbReference type="Pfam" id="PF00724"/>
    </source>
</evidence>